<accession>A0A0F9FFF4</accession>
<evidence type="ECO:0000313" key="1">
    <source>
        <dbReference type="EMBL" id="KKL77161.1"/>
    </source>
</evidence>
<protein>
    <submittedName>
        <fullName evidence="1">Uncharacterized protein</fullName>
    </submittedName>
</protein>
<comment type="caution">
    <text evidence="1">The sequence shown here is derived from an EMBL/GenBank/DDBJ whole genome shotgun (WGS) entry which is preliminary data.</text>
</comment>
<proteinExistence type="predicted"/>
<feature type="non-terminal residue" evidence="1">
    <location>
        <position position="29"/>
    </location>
</feature>
<name>A0A0F9FFF4_9ZZZZ</name>
<sequence>MSNEVEISGIEITIDGNPVVLEMEAAYTL</sequence>
<reference evidence="1" key="1">
    <citation type="journal article" date="2015" name="Nature">
        <title>Complex archaea that bridge the gap between prokaryotes and eukaryotes.</title>
        <authorList>
            <person name="Spang A."/>
            <person name="Saw J.H."/>
            <person name="Jorgensen S.L."/>
            <person name="Zaremba-Niedzwiedzka K."/>
            <person name="Martijn J."/>
            <person name="Lind A.E."/>
            <person name="van Eijk R."/>
            <person name="Schleper C."/>
            <person name="Guy L."/>
            <person name="Ettema T.J."/>
        </authorList>
    </citation>
    <scope>NUCLEOTIDE SEQUENCE</scope>
</reference>
<organism evidence="1">
    <name type="scientific">marine sediment metagenome</name>
    <dbReference type="NCBI Taxonomy" id="412755"/>
    <lineage>
        <taxon>unclassified sequences</taxon>
        <taxon>metagenomes</taxon>
        <taxon>ecological metagenomes</taxon>
    </lineage>
</organism>
<dbReference type="AlphaFoldDB" id="A0A0F9FFF4"/>
<dbReference type="EMBL" id="LAZR01023832">
    <property type="protein sequence ID" value="KKL77161.1"/>
    <property type="molecule type" value="Genomic_DNA"/>
</dbReference>
<gene>
    <name evidence="1" type="ORF">LCGC14_2037730</name>
</gene>